<evidence type="ECO:0000313" key="3">
    <source>
        <dbReference type="Proteomes" id="UP001610990"/>
    </source>
</evidence>
<protein>
    <submittedName>
        <fullName evidence="2">Uncharacterized protein</fullName>
    </submittedName>
</protein>
<keyword evidence="3" id="KW-1185">Reference proteome</keyword>
<name>A0ABW7RDB1_9ACTN</name>
<organism evidence="2 3">
    <name type="scientific">Streptomyces celluloflavus</name>
    <dbReference type="NCBI Taxonomy" id="58344"/>
    <lineage>
        <taxon>Bacteria</taxon>
        <taxon>Bacillati</taxon>
        <taxon>Actinomycetota</taxon>
        <taxon>Actinomycetes</taxon>
        <taxon>Kitasatosporales</taxon>
        <taxon>Streptomycetaceae</taxon>
        <taxon>Streptomyces</taxon>
    </lineage>
</organism>
<dbReference type="EMBL" id="JBIRGH010000009">
    <property type="protein sequence ID" value="MFH8586057.1"/>
    <property type="molecule type" value="Genomic_DNA"/>
</dbReference>
<comment type="caution">
    <text evidence="2">The sequence shown here is derived from an EMBL/GenBank/DDBJ whole genome shotgun (WGS) entry which is preliminary data.</text>
</comment>
<gene>
    <name evidence="2" type="ORF">ACH4GP_16845</name>
</gene>
<evidence type="ECO:0000256" key="1">
    <source>
        <dbReference type="SAM" id="MobiDB-lite"/>
    </source>
</evidence>
<proteinExistence type="predicted"/>
<feature type="region of interest" description="Disordered" evidence="1">
    <location>
        <begin position="161"/>
        <end position="193"/>
    </location>
</feature>
<dbReference type="RefSeq" id="WP_397673069.1">
    <property type="nucleotide sequence ID" value="NZ_JBIRGH010000009.1"/>
</dbReference>
<dbReference type="Proteomes" id="UP001610990">
    <property type="component" value="Unassembled WGS sequence"/>
</dbReference>
<feature type="compositionally biased region" description="Basic residues" evidence="1">
    <location>
        <begin position="179"/>
        <end position="193"/>
    </location>
</feature>
<accession>A0ABW7RDB1</accession>
<evidence type="ECO:0000313" key="2">
    <source>
        <dbReference type="EMBL" id="MFH8586057.1"/>
    </source>
</evidence>
<reference evidence="2 3" key="1">
    <citation type="submission" date="2024-10" db="EMBL/GenBank/DDBJ databases">
        <title>The Natural Products Discovery Center: Release of the First 8490 Sequenced Strains for Exploring Actinobacteria Biosynthetic Diversity.</title>
        <authorList>
            <person name="Kalkreuter E."/>
            <person name="Kautsar S.A."/>
            <person name="Yang D."/>
            <person name="Bader C.D."/>
            <person name="Teijaro C.N."/>
            <person name="Fluegel L."/>
            <person name="Davis C.M."/>
            <person name="Simpson J.R."/>
            <person name="Lauterbach L."/>
            <person name="Steele A.D."/>
            <person name="Gui C."/>
            <person name="Meng S."/>
            <person name="Li G."/>
            <person name="Viehrig K."/>
            <person name="Ye F."/>
            <person name="Su P."/>
            <person name="Kiefer A.F."/>
            <person name="Nichols A."/>
            <person name="Cepeda A.J."/>
            <person name="Yan W."/>
            <person name="Fan B."/>
            <person name="Jiang Y."/>
            <person name="Adhikari A."/>
            <person name="Zheng C.-J."/>
            <person name="Schuster L."/>
            <person name="Cowan T.M."/>
            <person name="Smanski M.J."/>
            <person name="Chevrette M.G."/>
            <person name="De Carvalho L.P.S."/>
            <person name="Shen B."/>
        </authorList>
    </citation>
    <scope>NUCLEOTIDE SEQUENCE [LARGE SCALE GENOMIC DNA]</scope>
    <source>
        <strain evidence="2 3">NPDC018013</strain>
    </source>
</reference>
<sequence>MTRSSASRPASAAALHRALAALGAAPTLDRTHRPHGPRPEDAPLLLGILLAKAELDATVIADPGEEPPEGMTSLIEGYNTLICSEEMRLRLLALRLIRTAFDIGLYEDADDPCTPAAETAVMTAANMINARRLAWHGSGPADQQALVTALRSADQFSRSTLEDLEQARDQFAPEPRSKVGPKRSAQARHRRNR</sequence>